<organism evidence="1 2">
    <name type="scientific">Araneus ventricosus</name>
    <name type="common">Orbweaver spider</name>
    <name type="synonym">Epeira ventricosa</name>
    <dbReference type="NCBI Taxonomy" id="182803"/>
    <lineage>
        <taxon>Eukaryota</taxon>
        <taxon>Metazoa</taxon>
        <taxon>Ecdysozoa</taxon>
        <taxon>Arthropoda</taxon>
        <taxon>Chelicerata</taxon>
        <taxon>Arachnida</taxon>
        <taxon>Araneae</taxon>
        <taxon>Araneomorphae</taxon>
        <taxon>Entelegynae</taxon>
        <taxon>Araneoidea</taxon>
        <taxon>Araneidae</taxon>
        <taxon>Araneus</taxon>
    </lineage>
</organism>
<dbReference type="AlphaFoldDB" id="A0A4Y2ML98"/>
<evidence type="ECO:0000313" key="2">
    <source>
        <dbReference type="Proteomes" id="UP000499080"/>
    </source>
</evidence>
<sequence length="124" mass="13862">MNAEIAYMPTLSQESSLPLKMIVKYRGIVWELGYIHKDQNRVVNVWAGVVGHHIIRPYLMPPRLDDLHLSTGTPAGTFQRIQAPQSLCLSVGFQHNKISANFTDEVLLVVLPTVISSILLKDAQ</sequence>
<gene>
    <name evidence="1" type="ORF">AVEN_5251_1</name>
</gene>
<name>A0A4Y2ML98_ARAVE</name>
<accession>A0A4Y2ML98</accession>
<reference evidence="1 2" key="1">
    <citation type="journal article" date="2019" name="Sci. Rep.">
        <title>Orb-weaving spider Araneus ventricosus genome elucidates the spidroin gene catalogue.</title>
        <authorList>
            <person name="Kono N."/>
            <person name="Nakamura H."/>
            <person name="Ohtoshi R."/>
            <person name="Moran D.A.P."/>
            <person name="Shinohara A."/>
            <person name="Yoshida Y."/>
            <person name="Fujiwara M."/>
            <person name="Mori M."/>
            <person name="Tomita M."/>
            <person name="Arakawa K."/>
        </authorList>
    </citation>
    <scope>NUCLEOTIDE SEQUENCE [LARGE SCALE GENOMIC DNA]</scope>
</reference>
<keyword evidence="2" id="KW-1185">Reference proteome</keyword>
<comment type="caution">
    <text evidence="1">The sequence shown here is derived from an EMBL/GenBank/DDBJ whole genome shotgun (WGS) entry which is preliminary data.</text>
</comment>
<dbReference type="Proteomes" id="UP000499080">
    <property type="component" value="Unassembled WGS sequence"/>
</dbReference>
<evidence type="ECO:0000313" key="1">
    <source>
        <dbReference type="EMBL" id="GBN27339.1"/>
    </source>
</evidence>
<protein>
    <submittedName>
        <fullName evidence="1">Uncharacterized protein</fullName>
    </submittedName>
</protein>
<proteinExistence type="predicted"/>
<dbReference type="EMBL" id="BGPR01007503">
    <property type="protein sequence ID" value="GBN27339.1"/>
    <property type="molecule type" value="Genomic_DNA"/>
</dbReference>